<dbReference type="InterPro" id="IPR029060">
    <property type="entry name" value="PIN-like_dom_sf"/>
</dbReference>
<evidence type="ECO:0000256" key="8">
    <source>
        <dbReference type="ARBA" id="ARBA00022769"/>
    </source>
</evidence>
<evidence type="ECO:0000256" key="1">
    <source>
        <dbReference type="ARBA" id="ARBA00004123"/>
    </source>
</evidence>
<dbReference type="SMART" id="SM00485">
    <property type="entry name" value="XPGN"/>
    <property type="match status" value="1"/>
</dbReference>
<dbReference type="InterPro" id="IPR036279">
    <property type="entry name" value="5-3_exonuclease_C_sf"/>
</dbReference>
<dbReference type="InterPro" id="IPR019974">
    <property type="entry name" value="XPG_CS"/>
</dbReference>
<comment type="function">
    <text evidence="17">5'-&gt;3' double-stranded DNA exonuclease which may also possess a cryptic 3'-&gt;5' double-stranded DNA exonuclease activity. Functions in DNA mismatch repair.</text>
</comment>
<dbReference type="Proteomes" id="UP000515154">
    <property type="component" value="Linkage group LG11"/>
</dbReference>
<dbReference type="Gene3D" id="3.40.50.1010">
    <property type="entry name" value="5'-nuclease"/>
    <property type="match status" value="1"/>
</dbReference>
<evidence type="ECO:0000256" key="15">
    <source>
        <dbReference type="ARBA" id="ARBA00023242"/>
    </source>
</evidence>
<evidence type="ECO:0000256" key="4">
    <source>
        <dbReference type="ARBA" id="ARBA00022722"/>
    </source>
</evidence>
<dbReference type="SUPFAM" id="SSF47807">
    <property type="entry name" value="5' to 3' exonuclease, C-terminal subdomain"/>
    <property type="match status" value="1"/>
</dbReference>
<dbReference type="GO" id="GO:0006310">
    <property type="term" value="P:DNA recombination"/>
    <property type="evidence" value="ECO:0007669"/>
    <property type="project" value="TreeGrafter"/>
</dbReference>
<keyword evidence="13 17" id="KW-0238">DNA-binding</keyword>
<keyword evidence="10 17" id="KW-0269">Exonuclease</keyword>
<dbReference type="CDD" id="cd09857">
    <property type="entry name" value="PIN_EXO1"/>
    <property type="match status" value="1"/>
</dbReference>
<dbReference type="SMART" id="SM00484">
    <property type="entry name" value="XPGI"/>
    <property type="match status" value="1"/>
</dbReference>
<keyword evidence="5 17" id="KW-0479">Metal-binding</keyword>
<keyword evidence="9 17" id="KW-0378">Hydrolase</keyword>
<dbReference type="Pfam" id="PF00752">
    <property type="entry name" value="XPG_N"/>
    <property type="match status" value="1"/>
</dbReference>
<feature type="compositionally biased region" description="Basic and acidic residues" evidence="18">
    <location>
        <begin position="523"/>
        <end position="532"/>
    </location>
</feature>
<comment type="subcellular location">
    <subcellularLocation>
        <location evidence="1 17">Nucleus</location>
    </subcellularLocation>
</comment>
<dbReference type="PANTHER" id="PTHR11081:SF8">
    <property type="entry name" value="EXONUCLEASE 1"/>
    <property type="match status" value="1"/>
</dbReference>
<evidence type="ECO:0000256" key="18">
    <source>
        <dbReference type="SAM" id="MobiDB-lite"/>
    </source>
</evidence>
<evidence type="ECO:0000256" key="14">
    <source>
        <dbReference type="ARBA" id="ARBA00023204"/>
    </source>
</evidence>
<evidence type="ECO:0000313" key="22">
    <source>
        <dbReference type="RefSeq" id="XP_029643025.1"/>
    </source>
</evidence>
<evidence type="ECO:0000256" key="9">
    <source>
        <dbReference type="ARBA" id="ARBA00022801"/>
    </source>
</evidence>
<evidence type="ECO:0000256" key="11">
    <source>
        <dbReference type="ARBA" id="ARBA00022842"/>
    </source>
</evidence>
<dbReference type="GO" id="GO:0006298">
    <property type="term" value="P:mismatch repair"/>
    <property type="evidence" value="ECO:0007669"/>
    <property type="project" value="TreeGrafter"/>
</dbReference>
<dbReference type="GO" id="GO:0005634">
    <property type="term" value="C:nucleus"/>
    <property type="evidence" value="ECO:0007669"/>
    <property type="project" value="UniProtKB-SubCell"/>
</dbReference>
<comment type="cofactor">
    <cofactor evidence="17">
        <name>Mg(2+)</name>
        <dbReference type="ChEBI" id="CHEBI:18420"/>
    </cofactor>
    <text evidence="17">Binds 2 magnesium ions per subunit. They probably participate in the reaction catalyzed by the enzyme. May bind an additional third magnesium ion after substrate binding.</text>
</comment>
<feature type="domain" description="XPG-I" evidence="19">
    <location>
        <begin position="138"/>
        <end position="206"/>
    </location>
</feature>
<dbReference type="KEGG" id="osn:115217460"/>
<dbReference type="InterPro" id="IPR044752">
    <property type="entry name" value="PIN-like_EXO1"/>
</dbReference>
<gene>
    <name evidence="22" type="primary">LOC115217460</name>
</gene>
<evidence type="ECO:0000256" key="13">
    <source>
        <dbReference type="ARBA" id="ARBA00023125"/>
    </source>
</evidence>
<dbReference type="GO" id="GO:0003677">
    <property type="term" value="F:DNA binding"/>
    <property type="evidence" value="ECO:0007669"/>
    <property type="project" value="UniProtKB-UniRule"/>
</dbReference>
<dbReference type="EC" id="3.1.-.-" evidence="17"/>
<dbReference type="GO" id="GO:0035312">
    <property type="term" value="F:5'-3' DNA exonuclease activity"/>
    <property type="evidence" value="ECO:0007669"/>
    <property type="project" value="UniProtKB-UniRule"/>
</dbReference>
<dbReference type="Gene3D" id="1.10.150.20">
    <property type="entry name" value="5' to 3' exonuclease, C-terminal subdomain"/>
    <property type="match status" value="1"/>
</dbReference>
<dbReference type="CDD" id="cd09908">
    <property type="entry name" value="H3TH_EXO1"/>
    <property type="match status" value="1"/>
</dbReference>
<keyword evidence="7 17" id="KW-0227">DNA damage</keyword>
<dbReference type="PROSITE" id="PS00841">
    <property type="entry name" value="XPG_1"/>
    <property type="match status" value="1"/>
</dbReference>
<evidence type="ECO:0000256" key="3">
    <source>
        <dbReference type="ARBA" id="ARBA00020324"/>
    </source>
</evidence>
<evidence type="ECO:0000259" key="19">
    <source>
        <dbReference type="SMART" id="SM00484"/>
    </source>
</evidence>
<accession>A0A6P7SXY0</accession>
<dbReference type="GO" id="GO:0017108">
    <property type="term" value="F:5'-flap endonuclease activity"/>
    <property type="evidence" value="ECO:0007669"/>
    <property type="project" value="TreeGrafter"/>
</dbReference>
<evidence type="ECO:0000256" key="10">
    <source>
        <dbReference type="ARBA" id="ARBA00022839"/>
    </source>
</evidence>
<evidence type="ECO:0000256" key="16">
    <source>
        <dbReference type="ARBA" id="ARBA00055562"/>
    </source>
</evidence>
<comment type="similarity">
    <text evidence="2 17">Belongs to the XPG/RAD2 endonuclease family. EXO1 subfamily.</text>
</comment>
<keyword evidence="8 17" id="KW-0228">DNA excision</keyword>
<dbReference type="InterPro" id="IPR006086">
    <property type="entry name" value="XPG-I_dom"/>
</dbReference>
<keyword evidence="15 17" id="KW-0539">Nucleus</keyword>
<sequence>MGITGLLPFLKKIHVPTNISQFQGATVAVDVYCWLHKGAFSCAEKLAFGEDTDQYIYYCMKYVNFMISKNLKPILVFDGCHLPSKKDVEDSRRDRRKVYRQKAAQFLKEGKRSEAKECLQRCVDITPDMARKLIEVCQKQGIDCIVAPYEADAQLAYLSQSGIAQIVVTEDSDLLLFGCDRVIFKMDFYGNGIMIEKSRLNEAIDIRDGFYTFNKFRHLCILSGCDYLSSLPGIGLANACKVFKLARQADLRQLLRKIPSYLNKSFSVPNEYIEGFIRAENTFLYQLIFDPLTRKLLPLNPYPEDLTPDDLHYAGTYIPRSEAFDIALGNTDIQTRKKLSNFNPDTDLNPGPEVAAKYNGPHMLSIWNRNYRILSKRLQEKSPLKERPILKNKEIVTEFKVTQQPRKRLRNVENCLESKSDNELSHIYSPESPSVKKTKLPSKIEENACVTDESVDILSSLLDEQDDESSNDKPTRDEKCQKTDFTSIKESKTSCLDPDQSSENQNPDSMPVLSKKNSSQVEEAAKQTDMKQKLNSTHQNKFAVFKEVSKRFDINAPKVQSRYFRPVKEEEKKEENVTTKPSRLSQLFKEETEDKSVNNNNGDEDDDDDDKTEDNNNNSNNNDNKNNSQNVSPSGVNKEIKLQNKTLSALSAFSWGKRRTSTNKLTPEPVPQGSEDEVCELSPIPQISDSTNEAASTTDWTSYSRANSTVNSSENGSELFDSGIACSPLALSRSSSKLEADLVELETGSQQSVMELGTGSQQSVMGLETGSQQSIMGLETCSQDTVFGFNSLFLSSQEAQSSRCETPIFNIGTPKVPIAASKSPKTPKCRVSGLSKKTTKKSSSAAAMKKLDGQQSIKDMFAKFAYTKGSKSCVA</sequence>
<dbReference type="FunFam" id="1.10.150.20:FF:000011">
    <property type="entry name" value="exonuclease 1"/>
    <property type="match status" value="1"/>
</dbReference>
<feature type="compositionally biased region" description="Basic and acidic residues" evidence="18">
    <location>
        <begin position="470"/>
        <end position="492"/>
    </location>
</feature>
<name>A0A6P7SXY0_9MOLL</name>
<feature type="region of interest" description="Disordered" evidence="18">
    <location>
        <begin position="820"/>
        <end position="848"/>
    </location>
</feature>
<feature type="compositionally biased region" description="Acidic residues" evidence="18">
    <location>
        <begin position="602"/>
        <end position="612"/>
    </location>
</feature>
<feature type="domain" description="XPG N-terminal" evidence="20">
    <location>
        <begin position="1"/>
        <end position="99"/>
    </location>
</feature>
<keyword evidence="12 17" id="KW-0267">Excision nuclease</keyword>
<feature type="compositionally biased region" description="Polar residues" evidence="18">
    <location>
        <begin position="499"/>
        <end position="508"/>
    </location>
</feature>
<keyword evidence="6" id="KW-0255">Endonuclease</keyword>
<keyword evidence="14 17" id="KW-0234">DNA repair</keyword>
<proteinExistence type="inferred from homology"/>
<dbReference type="PROSITE" id="PS00842">
    <property type="entry name" value="XPG_2"/>
    <property type="match status" value="1"/>
</dbReference>
<dbReference type="RefSeq" id="XP_029643025.1">
    <property type="nucleotide sequence ID" value="XM_029787165.2"/>
</dbReference>
<comment type="function">
    <text evidence="16">5'-&gt;3' double-stranded DNA exonuclease which may also contain a cryptic 3'-&gt;5' double-stranded DNA exonuclease activity. Also exhibits endonuclease activity against 5'-overhanging flap structures similar to those generated by displacement synthesis when DNA polymerase encounters the 5'-end of a downstream Okazaki fragment. Required for DNA mismatch repair (MMR).</text>
</comment>
<evidence type="ECO:0000313" key="21">
    <source>
        <dbReference type="Proteomes" id="UP000515154"/>
    </source>
</evidence>
<dbReference type="InterPro" id="IPR037315">
    <property type="entry name" value="EXO1_H3TH"/>
</dbReference>
<keyword evidence="4 17" id="KW-0540">Nuclease</keyword>
<evidence type="ECO:0000256" key="2">
    <source>
        <dbReference type="ARBA" id="ARBA00010563"/>
    </source>
</evidence>
<protein>
    <recommendedName>
        <fullName evidence="3 17">Exonuclease 1</fullName>
        <ecNumber evidence="17">3.1.-.-</ecNumber>
    </recommendedName>
</protein>
<evidence type="ECO:0000256" key="5">
    <source>
        <dbReference type="ARBA" id="ARBA00022723"/>
    </source>
</evidence>
<dbReference type="Pfam" id="PF00867">
    <property type="entry name" value="XPG_I"/>
    <property type="match status" value="1"/>
</dbReference>
<dbReference type="InterPro" id="IPR006084">
    <property type="entry name" value="XPG/Rad2"/>
</dbReference>
<dbReference type="InterPro" id="IPR006085">
    <property type="entry name" value="XPG_DNA_repair_N"/>
</dbReference>
<feature type="region of interest" description="Disordered" evidence="18">
    <location>
        <begin position="463"/>
        <end position="536"/>
    </location>
</feature>
<dbReference type="SUPFAM" id="SSF88723">
    <property type="entry name" value="PIN domain-like"/>
    <property type="match status" value="1"/>
</dbReference>
<feature type="compositionally biased region" description="Low complexity" evidence="18">
    <location>
        <begin position="615"/>
        <end position="630"/>
    </location>
</feature>
<evidence type="ECO:0000256" key="6">
    <source>
        <dbReference type="ARBA" id="ARBA00022759"/>
    </source>
</evidence>
<evidence type="ECO:0000259" key="20">
    <source>
        <dbReference type="SMART" id="SM00485"/>
    </source>
</evidence>
<dbReference type="PANTHER" id="PTHR11081">
    <property type="entry name" value="FLAP ENDONUCLEASE FAMILY MEMBER"/>
    <property type="match status" value="1"/>
</dbReference>
<dbReference type="PRINTS" id="PR00853">
    <property type="entry name" value="XPGRADSUPER"/>
</dbReference>
<evidence type="ECO:0000256" key="17">
    <source>
        <dbReference type="RuleBase" id="RU910737"/>
    </source>
</evidence>
<evidence type="ECO:0000256" key="7">
    <source>
        <dbReference type="ARBA" id="ARBA00022763"/>
    </source>
</evidence>
<evidence type="ECO:0000256" key="12">
    <source>
        <dbReference type="ARBA" id="ARBA00022881"/>
    </source>
</evidence>
<keyword evidence="11 17" id="KW-0460">Magnesium</keyword>
<dbReference type="InterPro" id="IPR008918">
    <property type="entry name" value="HhH2"/>
</dbReference>
<dbReference type="GO" id="GO:0046872">
    <property type="term" value="F:metal ion binding"/>
    <property type="evidence" value="ECO:0007669"/>
    <property type="project" value="UniProtKB-UniRule"/>
</dbReference>
<dbReference type="SMART" id="SM00279">
    <property type="entry name" value="HhH2"/>
    <property type="match status" value="1"/>
</dbReference>
<feature type="compositionally biased region" description="Basic and acidic residues" evidence="18">
    <location>
        <begin position="568"/>
        <end position="577"/>
    </location>
</feature>
<dbReference type="FunFam" id="3.40.50.1010:FF:000096">
    <property type="entry name" value="Exonuclease 1"/>
    <property type="match status" value="1"/>
</dbReference>
<feature type="region of interest" description="Disordered" evidence="18">
    <location>
        <begin position="568"/>
        <end position="635"/>
    </location>
</feature>
<reference evidence="22" key="1">
    <citation type="submission" date="2025-08" db="UniProtKB">
        <authorList>
            <consortium name="RefSeq"/>
        </authorList>
    </citation>
    <scope>IDENTIFICATION</scope>
</reference>
<keyword evidence="21" id="KW-1185">Reference proteome</keyword>
<organism evidence="21 22">
    <name type="scientific">Octopus sinensis</name>
    <name type="common">East Asian common octopus</name>
    <dbReference type="NCBI Taxonomy" id="2607531"/>
    <lineage>
        <taxon>Eukaryota</taxon>
        <taxon>Metazoa</taxon>
        <taxon>Spiralia</taxon>
        <taxon>Lophotrochozoa</taxon>
        <taxon>Mollusca</taxon>
        <taxon>Cephalopoda</taxon>
        <taxon>Coleoidea</taxon>
        <taxon>Octopodiformes</taxon>
        <taxon>Octopoda</taxon>
        <taxon>Incirrata</taxon>
        <taxon>Octopodidae</taxon>
        <taxon>Octopus</taxon>
    </lineage>
</organism>
<dbReference type="AlphaFoldDB" id="A0A6P7SXY0"/>